<proteinExistence type="predicted"/>
<gene>
    <name evidence="1" type="ordered locus">Solca_3425</name>
</gene>
<dbReference type="KEGG" id="scn:Solca_3425"/>
<dbReference type="EMBL" id="CP003349">
    <property type="protein sequence ID" value="AFD08432.1"/>
    <property type="molecule type" value="Genomic_DNA"/>
</dbReference>
<dbReference type="Proteomes" id="UP000007590">
    <property type="component" value="Chromosome"/>
</dbReference>
<protein>
    <submittedName>
        <fullName evidence="1">Uncharacterized protein</fullName>
    </submittedName>
</protein>
<dbReference type="eggNOG" id="ENOG5033FSI">
    <property type="taxonomic scope" value="Bacteria"/>
</dbReference>
<evidence type="ECO:0000313" key="2">
    <source>
        <dbReference type="Proteomes" id="UP000007590"/>
    </source>
</evidence>
<sequence length="65" mass="8004">MKFKLDRSQFQAYNYAESKKHSVYYKYLPWQERLRIAFYLNSIAYNYPLNNPPQMDKSAFTIKKR</sequence>
<dbReference type="RefSeq" id="WP_014681655.1">
    <property type="nucleotide sequence ID" value="NC_017770.1"/>
</dbReference>
<dbReference type="AlphaFoldDB" id="H8KXA3"/>
<keyword evidence="2" id="KW-1185">Reference proteome</keyword>
<accession>H8KXA3</accession>
<organism evidence="1 2">
    <name type="scientific">Solitalea canadensis (strain ATCC 29591 / DSM 3403 / JCM 21819 / LMG 8368 / NBRC 15130 / NCIMB 12057 / USAM 9D)</name>
    <name type="common">Flexibacter canadensis</name>
    <dbReference type="NCBI Taxonomy" id="929556"/>
    <lineage>
        <taxon>Bacteria</taxon>
        <taxon>Pseudomonadati</taxon>
        <taxon>Bacteroidota</taxon>
        <taxon>Sphingobacteriia</taxon>
        <taxon>Sphingobacteriales</taxon>
        <taxon>Sphingobacteriaceae</taxon>
        <taxon>Solitalea</taxon>
    </lineage>
</organism>
<dbReference type="HOGENOM" id="CLU_2847518_0_0_10"/>
<reference evidence="1" key="1">
    <citation type="submission" date="2012-02" db="EMBL/GenBank/DDBJ databases">
        <title>The complete genome of Solitalea canadensis DSM 3403.</title>
        <authorList>
            <consortium name="US DOE Joint Genome Institute (JGI-PGF)"/>
            <person name="Lucas S."/>
            <person name="Copeland A."/>
            <person name="Lapidus A."/>
            <person name="Glavina del Rio T."/>
            <person name="Dalin E."/>
            <person name="Tice H."/>
            <person name="Bruce D."/>
            <person name="Goodwin L."/>
            <person name="Pitluck S."/>
            <person name="Peters L."/>
            <person name="Ovchinnikova G."/>
            <person name="Lu M."/>
            <person name="Kyrpides N."/>
            <person name="Mavromatis K."/>
            <person name="Ivanova N."/>
            <person name="Brettin T."/>
            <person name="Detter J.C."/>
            <person name="Han C."/>
            <person name="Larimer F."/>
            <person name="Land M."/>
            <person name="Hauser L."/>
            <person name="Markowitz V."/>
            <person name="Cheng J.-F."/>
            <person name="Hugenholtz P."/>
            <person name="Woyke T."/>
            <person name="Wu D."/>
            <person name="Spring S."/>
            <person name="Schroeder M."/>
            <person name="Kopitz M."/>
            <person name="Brambilla E."/>
            <person name="Klenk H.-P."/>
            <person name="Eisen J.A."/>
        </authorList>
    </citation>
    <scope>NUCLEOTIDE SEQUENCE</scope>
    <source>
        <strain evidence="1">DSM 3403</strain>
    </source>
</reference>
<evidence type="ECO:0000313" key="1">
    <source>
        <dbReference type="EMBL" id="AFD08432.1"/>
    </source>
</evidence>
<name>H8KXA3_SOLCM</name>
<dbReference type="STRING" id="929556.Solca_3425"/>